<evidence type="ECO:0000256" key="1">
    <source>
        <dbReference type="SAM" id="Phobius"/>
    </source>
</evidence>
<reference evidence="2 3" key="1">
    <citation type="submission" date="2016-10" db="EMBL/GenBank/DDBJ databases">
        <authorList>
            <person name="de Groot N.N."/>
        </authorList>
    </citation>
    <scope>NUCLEOTIDE SEQUENCE [LARGE SCALE GENOMIC DNA]</scope>
    <source>
        <strain evidence="2 3">CGMCC 4.5727</strain>
    </source>
</reference>
<keyword evidence="1" id="KW-1133">Transmembrane helix</keyword>
<evidence type="ECO:0000313" key="3">
    <source>
        <dbReference type="Proteomes" id="UP000199155"/>
    </source>
</evidence>
<dbReference type="EMBL" id="FNFF01000007">
    <property type="protein sequence ID" value="SDK40159.1"/>
    <property type="molecule type" value="Genomic_DNA"/>
</dbReference>
<evidence type="ECO:0000313" key="2">
    <source>
        <dbReference type="EMBL" id="SDK40159.1"/>
    </source>
</evidence>
<keyword evidence="1" id="KW-0812">Transmembrane</keyword>
<keyword evidence="3" id="KW-1185">Reference proteome</keyword>
<dbReference type="Proteomes" id="UP000199155">
    <property type="component" value="Unassembled WGS sequence"/>
</dbReference>
<sequence>MSDRKENEVRRLLGAGAAPQVPADLLDDVVRRGTRLLRRRVLARRLVWWLALAGFLAFVVWAAVADPFAPPPSEVTPPLHGW</sequence>
<dbReference type="RefSeq" id="WP_342742749.1">
    <property type="nucleotide sequence ID" value="NZ_FNFF01000007.1"/>
</dbReference>
<protein>
    <submittedName>
        <fullName evidence="2">Uncharacterized protein</fullName>
    </submittedName>
</protein>
<feature type="transmembrane region" description="Helical" evidence="1">
    <location>
        <begin position="46"/>
        <end position="64"/>
    </location>
</feature>
<dbReference type="STRING" id="417292.SAMN05421806_107118"/>
<dbReference type="AlphaFoldDB" id="A0A1G9BKX0"/>
<organism evidence="2 3">
    <name type="scientific">Streptomyces indicus</name>
    <dbReference type="NCBI Taxonomy" id="417292"/>
    <lineage>
        <taxon>Bacteria</taxon>
        <taxon>Bacillati</taxon>
        <taxon>Actinomycetota</taxon>
        <taxon>Actinomycetes</taxon>
        <taxon>Kitasatosporales</taxon>
        <taxon>Streptomycetaceae</taxon>
        <taxon>Streptomyces</taxon>
    </lineage>
</organism>
<accession>A0A1G9BKX0</accession>
<keyword evidence="1" id="KW-0472">Membrane</keyword>
<gene>
    <name evidence="2" type="ORF">SAMN05421806_107118</name>
</gene>
<name>A0A1G9BKX0_9ACTN</name>
<proteinExistence type="predicted"/>